<protein>
    <submittedName>
        <fullName evidence="1">Uncharacterized protein</fullName>
    </submittedName>
</protein>
<gene>
    <name evidence="1" type="ORF">BJ138DRAFT_1129997</name>
</gene>
<organism evidence="1 2">
    <name type="scientific">Hygrophoropsis aurantiaca</name>
    <dbReference type="NCBI Taxonomy" id="72124"/>
    <lineage>
        <taxon>Eukaryota</taxon>
        <taxon>Fungi</taxon>
        <taxon>Dikarya</taxon>
        <taxon>Basidiomycota</taxon>
        <taxon>Agaricomycotina</taxon>
        <taxon>Agaricomycetes</taxon>
        <taxon>Agaricomycetidae</taxon>
        <taxon>Boletales</taxon>
        <taxon>Coniophorineae</taxon>
        <taxon>Hygrophoropsidaceae</taxon>
        <taxon>Hygrophoropsis</taxon>
    </lineage>
</organism>
<dbReference type="Proteomes" id="UP000790377">
    <property type="component" value="Unassembled WGS sequence"/>
</dbReference>
<accession>A0ACB8A016</accession>
<name>A0ACB8A016_9AGAM</name>
<evidence type="ECO:0000313" key="1">
    <source>
        <dbReference type="EMBL" id="KAH7906307.1"/>
    </source>
</evidence>
<reference evidence="1" key="1">
    <citation type="journal article" date="2021" name="New Phytol.">
        <title>Evolutionary innovations through gain and loss of genes in the ectomycorrhizal Boletales.</title>
        <authorList>
            <person name="Wu G."/>
            <person name="Miyauchi S."/>
            <person name="Morin E."/>
            <person name="Kuo A."/>
            <person name="Drula E."/>
            <person name="Varga T."/>
            <person name="Kohler A."/>
            <person name="Feng B."/>
            <person name="Cao Y."/>
            <person name="Lipzen A."/>
            <person name="Daum C."/>
            <person name="Hundley H."/>
            <person name="Pangilinan J."/>
            <person name="Johnson J."/>
            <person name="Barry K."/>
            <person name="LaButti K."/>
            <person name="Ng V."/>
            <person name="Ahrendt S."/>
            <person name="Min B."/>
            <person name="Choi I.G."/>
            <person name="Park H."/>
            <person name="Plett J.M."/>
            <person name="Magnuson J."/>
            <person name="Spatafora J.W."/>
            <person name="Nagy L.G."/>
            <person name="Henrissat B."/>
            <person name="Grigoriev I.V."/>
            <person name="Yang Z.L."/>
            <person name="Xu J."/>
            <person name="Martin F.M."/>
        </authorList>
    </citation>
    <scope>NUCLEOTIDE SEQUENCE</scope>
    <source>
        <strain evidence="1">ATCC 28755</strain>
    </source>
</reference>
<dbReference type="EMBL" id="MU268039">
    <property type="protein sequence ID" value="KAH7906307.1"/>
    <property type="molecule type" value="Genomic_DNA"/>
</dbReference>
<keyword evidence="2" id="KW-1185">Reference proteome</keyword>
<proteinExistence type="predicted"/>
<sequence>MSIQHGCILLCMVHPRTLSPGQFLRLGRRTASHSSEARRARAARLRVHDAADRAGEPEERERRVRLAAAAELLRAKRAEDEQLTAIWQNGELHCVSVHDSTASIKVAQRQGNFERVSKLWFVTISRLECQLSFIANANTCTCSCRWQTL</sequence>
<comment type="caution">
    <text evidence="1">The sequence shown here is derived from an EMBL/GenBank/DDBJ whole genome shotgun (WGS) entry which is preliminary data.</text>
</comment>
<evidence type="ECO:0000313" key="2">
    <source>
        <dbReference type="Proteomes" id="UP000790377"/>
    </source>
</evidence>